<feature type="transmembrane region" description="Helical" evidence="1">
    <location>
        <begin position="183"/>
        <end position="204"/>
    </location>
</feature>
<keyword evidence="1" id="KW-1133">Transmembrane helix</keyword>
<accession>A0A4R4TNJ8</accession>
<protein>
    <submittedName>
        <fullName evidence="2">Uncharacterized protein</fullName>
    </submittedName>
</protein>
<evidence type="ECO:0000313" key="2">
    <source>
        <dbReference type="EMBL" id="TDC77464.1"/>
    </source>
</evidence>
<comment type="caution">
    <text evidence="2">The sequence shown here is derived from an EMBL/GenBank/DDBJ whole genome shotgun (WGS) entry which is preliminary data.</text>
</comment>
<feature type="transmembrane region" description="Helical" evidence="1">
    <location>
        <begin position="349"/>
        <end position="374"/>
    </location>
</feature>
<feature type="transmembrane region" description="Helical" evidence="1">
    <location>
        <begin position="151"/>
        <end position="171"/>
    </location>
</feature>
<name>A0A4R4TNJ8_9ACTN</name>
<feature type="transmembrane region" description="Helical" evidence="1">
    <location>
        <begin position="442"/>
        <end position="460"/>
    </location>
</feature>
<feature type="transmembrane region" description="Helical" evidence="1">
    <location>
        <begin position="24"/>
        <end position="41"/>
    </location>
</feature>
<dbReference type="RefSeq" id="WP_132817077.1">
    <property type="nucleotide sequence ID" value="NZ_SMKI01000053.1"/>
</dbReference>
<sequence>MLAAAGRLGRLAFGDFLDRARRPAYLVVLATAVGLGYLAVPDTDAHWVLMRVGDYRGRYDSAYTGMVTALGAALWLSLGGFYAVRDALARDERTGVGELLAASPLHTAGYLAAKFLGNVLVLASMVGVLAGTALVMQVVRDESSSVDPVALVAPFLLVTLPVVVLTAAMALLSETVPALRGGLGNVVWFFAWLVAVLGGMAPGIPLGGLGVHQPVASMRDDLLAQGGQVSEGDFSLGLTYEETPLRVFDWDGFTPTTGYLLGRATLVLVAVVLVPLPALWFARFDPGRRGGGSGTPAGRHVAPAAPAEGARPVMATAFAGRPRTPVRPGRAGGRLLTGELRILLRGGRWWWLGLAAITAAGALAPLSGVIRFVLPLAWLWPILRWSRLGSQRHEHGVATLLDAYPTPHRRTIAEGLAGVCVAALAGLAPLARLLVAGDWPGVAAWCGGALFVPALALALGTLSRSHRLFQTIYLPLWYVTANGLPFLDFMGACRIDGALAGPSPLLFLASAPLLLVAALATNAARSAAS</sequence>
<organism evidence="2 3">
    <name type="scientific">Streptomyces hainanensis</name>
    <dbReference type="NCBI Taxonomy" id="402648"/>
    <lineage>
        <taxon>Bacteria</taxon>
        <taxon>Bacillati</taxon>
        <taxon>Actinomycetota</taxon>
        <taxon>Actinomycetes</taxon>
        <taxon>Kitasatosporales</taxon>
        <taxon>Streptomycetaceae</taxon>
        <taxon>Streptomyces</taxon>
    </lineage>
</organism>
<dbReference type="AlphaFoldDB" id="A0A4R4TNJ8"/>
<evidence type="ECO:0000256" key="1">
    <source>
        <dbReference type="SAM" id="Phobius"/>
    </source>
</evidence>
<reference evidence="2 3" key="1">
    <citation type="submission" date="2019-03" db="EMBL/GenBank/DDBJ databases">
        <title>Draft genome sequences of novel Actinobacteria.</title>
        <authorList>
            <person name="Sahin N."/>
            <person name="Ay H."/>
            <person name="Saygin H."/>
        </authorList>
    </citation>
    <scope>NUCLEOTIDE SEQUENCE [LARGE SCALE GENOMIC DNA]</scope>
    <source>
        <strain evidence="2 3">DSM 41900</strain>
    </source>
</reference>
<dbReference type="EMBL" id="SMKI01000053">
    <property type="protein sequence ID" value="TDC77464.1"/>
    <property type="molecule type" value="Genomic_DNA"/>
</dbReference>
<keyword evidence="1" id="KW-0812">Transmembrane</keyword>
<proteinExistence type="predicted"/>
<feature type="transmembrane region" description="Helical" evidence="1">
    <location>
        <begin position="115"/>
        <end position="139"/>
    </location>
</feature>
<feature type="transmembrane region" description="Helical" evidence="1">
    <location>
        <begin position="260"/>
        <end position="282"/>
    </location>
</feature>
<feature type="transmembrane region" description="Helical" evidence="1">
    <location>
        <begin position="61"/>
        <end position="84"/>
    </location>
</feature>
<keyword evidence="1" id="KW-0472">Membrane</keyword>
<feature type="transmembrane region" description="Helical" evidence="1">
    <location>
        <begin position="415"/>
        <end position="435"/>
    </location>
</feature>
<dbReference type="OrthoDB" id="6017159at2"/>
<evidence type="ECO:0000313" key="3">
    <source>
        <dbReference type="Proteomes" id="UP000295345"/>
    </source>
</evidence>
<dbReference type="Proteomes" id="UP000295345">
    <property type="component" value="Unassembled WGS sequence"/>
</dbReference>
<feature type="transmembrane region" description="Helical" evidence="1">
    <location>
        <begin position="505"/>
        <end position="524"/>
    </location>
</feature>
<gene>
    <name evidence="2" type="ORF">E1283_07325</name>
</gene>
<keyword evidence="3" id="KW-1185">Reference proteome</keyword>